<dbReference type="Gene3D" id="3.30.40.10">
    <property type="entry name" value="Zinc/RING finger domain, C3HC4 (zinc finger)"/>
    <property type="match status" value="1"/>
</dbReference>
<comment type="caution">
    <text evidence="2">The sequence shown here is derived from an EMBL/GenBank/DDBJ whole genome shotgun (WGS) entry which is preliminary data.</text>
</comment>
<dbReference type="GO" id="GO:0043161">
    <property type="term" value="P:proteasome-mediated ubiquitin-dependent protein catabolic process"/>
    <property type="evidence" value="ECO:0007669"/>
    <property type="project" value="TreeGrafter"/>
</dbReference>
<sequence>MEVAPRSVCCVNCGRFMACPILACGSCRSFICTQCLGPFSCCPFCGRNDTLYRDVWAEQTVILTAKVPCRFEGCFTDVPRCKMRQHEEKCVHRVKLCPLRDLQECCWVGDTQSQQIQHVKKRHPGRVFTIDRKEFYQKDFYKRFYSGVKYKFFFFFHVFNHFFQVYQCFDYRDCVGQWKVCYNGDRRFVRKFFYEVSFKNPSDPTDIFVVTSSCQLLRDQDFYYVDLVNINLHNLVKFCTGSDLFYKITIRFRWKKKKMYHDVLAALVATDDWVEDLADHYLEAERIVDAYEERMRKKREMEEEAQRSQSDDGGTSQSEDVEESEDKESDGDLPGPSGSRRGSSESRPGPSGTRPMEGVQVLVEVVQVLVGVVQVLVKAVQVLVKDVQARLDTVEVLVKSVQVLARAVHILVVQVLVAQLLKNQKMWRAARSFQALVGVIQALVEPVEVLVESVQILVVRQEMLSSTVPAVPKERVDKTDFENSDLYIKAKKCIFFVRVWVFCPRRSRGLKTGQDKRYFLAECQDHRRVECNSGAVSNPHRLCIRSSKPTTRLNYLKFVSDFVGFDFEGVQVRSGRILIGGGDCEASYASCSILVPGRIPVTPPPMGQFGDEQT</sequence>
<feature type="compositionally biased region" description="Low complexity" evidence="1">
    <location>
        <begin position="332"/>
        <end position="355"/>
    </location>
</feature>
<feature type="region of interest" description="Disordered" evidence="1">
    <location>
        <begin position="298"/>
        <end position="355"/>
    </location>
</feature>
<dbReference type="InterPro" id="IPR004162">
    <property type="entry name" value="SINA-like_animal"/>
</dbReference>
<dbReference type="GO" id="GO:0061630">
    <property type="term" value="F:ubiquitin protein ligase activity"/>
    <property type="evidence" value="ECO:0007669"/>
    <property type="project" value="TreeGrafter"/>
</dbReference>
<keyword evidence="3" id="KW-1185">Reference proteome</keyword>
<organism evidence="2 3">
    <name type="scientific">Tenebrio molitor</name>
    <name type="common">Yellow mealworm beetle</name>
    <dbReference type="NCBI Taxonomy" id="7067"/>
    <lineage>
        <taxon>Eukaryota</taxon>
        <taxon>Metazoa</taxon>
        <taxon>Ecdysozoa</taxon>
        <taxon>Arthropoda</taxon>
        <taxon>Hexapoda</taxon>
        <taxon>Insecta</taxon>
        <taxon>Pterygota</taxon>
        <taxon>Neoptera</taxon>
        <taxon>Endopterygota</taxon>
        <taxon>Coleoptera</taxon>
        <taxon>Polyphaga</taxon>
        <taxon>Cucujiformia</taxon>
        <taxon>Tenebrionidae</taxon>
        <taxon>Tenebrio</taxon>
    </lineage>
</organism>
<feature type="compositionally biased region" description="Acidic residues" evidence="1">
    <location>
        <begin position="319"/>
        <end position="331"/>
    </location>
</feature>
<dbReference type="EMBL" id="JABDTM020026737">
    <property type="protein sequence ID" value="KAH0811521.1"/>
    <property type="molecule type" value="Genomic_DNA"/>
</dbReference>
<evidence type="ECO:0000313" key="2">
    <source>
        <dbReference type="EMBL" id="KAH0811521.1"/>
    </source>
</evidence>
<dbReference type="SUPFAM" id="SSF49599">
    <property type="entry name" value="TRAF domain-like"/>
    <property type="match status" value="1"/>
</dbReference>
<reference evidence="2" key="1">
    <citation type="journal article" date="2020" name="J Insects Food Feed">
        <title>The yellow mealworm (Tenebrio molitor) genome: a resource for the emerging insects as food and feed industry.</title>
        <authorList>
            <person name="Eriksson T."/>
            <person name="Andere A."/>
            <person name="Kelstrup H."/>
            <person name="Emery V."/>
            <person name="Picard C."/>
        </authorList>
    </citation>
    <scope>NUCLEOTIDE SEQUENCE</scope>
    <source>
        <strain evidence="2">Stoneville</strain>
        <tissue evidence="2">Whole head</tissue>
    </source>
</reference>
<dbReference type="GO" id="GO:0005737">
    <property type="term" value="C:cytoplasm"/>
    <property type="evidence" value="ECO:0007669"/>
    <property type="project" value="TreeGrafter"/>
</dbReference>
<dbReference type="Proteomes" id="UP000719412">
    <property type="component" value="Unassembled WGS sequence"/>
</dbReference>
<dbReference type="AlphaFoldDB" id="A0A8J6LG05"/>
<dbReference type="InterPro" id="IPR013083">
    <property type="entry name" value="Znf_RING/FYVE/PHD"/>
</dbReference>
<gene>
    <name evidence="2" type="ORF">GEV33_011269</name>
</gene>
<dbReference type="PANTHER" id="PTHR45877">
    <property type="entry name" value="E3 UBIQUITIN-PROTEIN LIGASE SIAH2"/>
    <property type="match status" value="1"/>
</dbReference>
<feature type="compositionally biased region" description="Basic and acidic residues" evidence="1">
    <location>
        <begin position="298"/>
        <end position="310"/>
    </location>
</feature>
<accession>A0A8J6LG05</accession>
<evidence type="ECO:0000313" key="3">
    <source>
        <dbReference type="Proteomes" id="UP000719412"/>
    </source>
</evidence>
<protein>
    <submittedName>
        <fullName evidence="2">Uncharacterized protein</fullName>
    </submittedName>
</protein>
<reference evidence="2" key="2">
    <citation type="submission" date="2021-08" db="EMBL/GenBank/DDBJ databases">
        <authorList>
            <person name="Eriksson T."/>
        </authorList>
    </citation>
    <scope>NUCLEOTIDE SEQUENCE</scope>
    <source>
        <strain evidence="2">Stoneville</strain>
        <tissue evidence="2">Whole head</tissue>
    </source>
</reference>
<name>A0A8J6LG05_TENMO</name>
<dbReference type="PANTHER" id="PTHR45877:SF2">
    <property type="entry name" value="E3 UBIQUITIN-PROTEIN LIGASE SINA-RELATED"/>
    <property type="match status" value="1"/>
</dbReference>
<dbReference type="GO" id="GO:0031624">
    <property type="term" value="F:ubiquitin conjugating enzyme binding"/>
    <property type="evidence" value="ECO:0007669"/>
    <property type="project" value="TreeGrafter"/>
</dbReference>
<proteinExistence type="predicted"/>
<evidence type="ECO:0000256" key="1">
    <source>
        <dbReference type="SAM" id="MobiDB-lite"/>
    </source>
</evidence>